<dbReference type="Gene3D" id="3.90.550.10">
    <property type="entry name" value="Spore Coat Polysaccharide Biosynthesis Protein SpsA, Chain A"/>
    <property type="match status" value="1"/>
</dbReference>
<accession>A0A265UQG7</accession>
<evidence type="ECO:0000313" key="3">
    <source>
        <dbReference type="Proteomes" id="UP000216840"/>
    </source>
</evidence>
<dbReference type="SUPFAM" id="SSF53448">
    <property type="entry name" value="Nucleotide-diphospho-sugar transferases"/>
    <property type="match status" value="1"/>
</dbReference>
<proteinExistence type="predicted"/>
<dbReference type="Proteomes" id="UP000216840">
    <property type="component" value="Unassembled WGS sequence"/>
</dbReference>
<dbReference type="RefSeq" id="WP_094968877.1">
    <property type="nucleotide sequence ID" value="NZ_NGJN01000006.1"/>
</dbReference>
<dbReference type="Pfam" id="PF00535">
    <property type="entry name" value="Glycos_transf_2"/>
    <property type="match status" value="1"/>
</dbReference>
<evidence type="ECO:0000313" key="2">
    <source>
        <dbReference type="EMBL" id="OZV67581.1"/>
    </source>
</evidence>
<reference evidence="2 3" key="1">
    <citation type="submission" date="2017-05" db="EMBL/GenBank/DDBJ databases">
        <title>The draft genome sequence of Idiomarina salinarum WNB302.</title>
        <authorList>
            <person name="Sun Y."/>
            <person name="Chen B."/>
            <person name="Du Z."/>
        </authorList>
    </citation>
    <scope>NUCLEOTIDE SEQUENCE [LARGE SCALE GENOMIC DNA]</scope>
    <source>
        <strain evidence="2 3">WNB302</strain>
    </source>
</reference>
<dbReference type="AlphaFoldDB" id="A0A265UQG7"/>
<feature type="domain" description="Glycosyltransferase 2-like" evidence="1">
    <location>
        <begin position="39"/>
        <end position="122"/>
    </location>
</feature>
<dbReference type="CDD" id="cd00761">
    <property type="entry name" value="Glyco_tranf_GTA_type"/>
    <property type="match status" value="1"/>
</dbReference>
<dbReference type="InterPro" id="IPR029044">
    <property type="entry name" value="Nucleotide-diphossugar_trans"/>
</dbReference>
<comment type="caution">
    <text evidence="2">The sequence shown here is derived from an EMBL/GenBank/DDBJ whole genome shotgun (WGS) entry which is preliminary data.</text>
</comment>
<sequence>MNPQKESKKIELECQHRLIIVVFIPELQGYYKSMFNVFKLCLSSAVSTINGNCAITIVNNGSCEDIKNYLDEKLQANVIDTVIHHAKNIGKIDALIGAARASREPLITISDVDILFEKGWQEATETIFSTIKNVASVSPIPCKLFQDYETSSTLLKILMKKVKFTYEVIPSNFQSHNRYLKSFNWKLETNKNSSWPVIESNGVKCIVGSGHQILTMRRELFFSNVPLEPSLTLVGNKSEYQYCDLPINLSGGMRVSTYHNKAFHMGNEVERWMFDIQKKNEEYQDADPEQYVSFSLPSFNPKRPNPYWFSLKKRITHKLFNIIYKKK</sequence>
<evidence type="ECO:0000259" key="1">
    <source>
        <dbReference type="Pfam" id="PF00535"/>
    </source>
</evidence>
<gene>
    <name evidence="2" type="ORF">CA834_11565</name>
</gene>
<dbReference type="InterPro" id="IPR001173">
    <property type="entry name" value="Glyco_trans_2-like"/>
</dbReference>
<organism evidence="2 3">
    <name type="scientific">Winogradskyella aurantia</name>
    <dbReference type="NCBI Taxonomy" id="1915063"/>
    <lineage>
        <taxon>Bacteria</taxon>
        <taxon>Pseudomonadati</taxon>
        <taxon>Bacteroidota</taxon>
        <taxon>Flavobacteriia</taxon>
        <taxon>Flavobacteriales</taxon>
        <taxon>Flavobacteriaceae</taxon>
        <taxon>Winogradskyella</taxon>
    </lineage>
</organism>
<keyword evidence="3" id="KW-1185">Reference proteome</keyword>
<dbReference type="EMBL" id="NGJN01000006">
    <property type="protein sequence ID" value="OZV67581.1"/>
    <property type="molecule type" value="Genomic_DNA"/>
</dbReference>
<name>A0A265UQG7_9FLAO</name>
<protein>
    <recommendedName>
        <fullName evidence="1">Glycosyltransferase 2-like domain-containing protein</fullName>
    </recommendedName>
</protein>